<sequence>METAATRKEVPTSSLEEAWESLEVTKTVPEESLVEVKAAFKELYSNYFAKEGTHAKGNQIYAWDFWNLLVGWDKILQQVKAKENCKIEALRAREEKSVEIIDRWRDDNKVLSHKIASLETKLLEALSKEGNDNKSQGQDNGRMDWLDLDLSHFLVFFINYCSQAIFCNFFLLDLGSFLISQLIYYNFPDVVFKLNNLMEG</sequence>
<organism evidence="1 2">
    <name type="scientific">Entomophthora muscae</name>
    <dbReference type="NCBI Taxonomy" id="34485"/>
    <lineage>
        <taxon>Eukaryota</taxon>
        <taxon>Fungi</taxon>
        <taxon>Fungi incertae sedis</taxon>
        <taxon>Zoopagomycota</taxon>
        <taxon>Entomophthoromycotina</taxon>
        <taxon>Entomophthoromycetes</taxon>
        <taxon>Entomophthorales</taxon>
        <taxon>Entomophthoraceae</taxon>
        <taxon>Entomophthora</taxon>
    </lineage>
</organism>
<dbReference type="EMBL" id="QTSX02000001">
    <property type="protein sequence ID" value="KAJ9090618.1"/>
    <property type="molecule type" value="Genomic_DNA"/>
</dbReference>
<keyword evidence="2" id="KW-1185">Reference proteome</keyword>
<reference evidence="1" key="1">
    <citation type="submission" date="2022-04" db="EMBL/GenBank/DDBJ databases">
        <title>Genome of the entomopathogenic fungus Entomophthora muscae.</title>
        <authorList>
            <person name="Elya C."/>
            <person name="Lovett B.R."/>
            <person name="Lee E."/>
            <person name="Macias A.M."/>
            <person name="Hajek A.E."/>
            <person name="De Bivort B.L."/>
            <person name="Kasson M.T."/>
            <person name="De Fine Licht H.H."/>
            <person name="Stajich J.E."/>
        </authorList>
    </citation>
    <scope>NUCLEOTIDE SEQUENCE</scope>
    <source>
        <strain evidence="1">Berkeley</strain>
    </source>
</reference>
<proteinExistence type="predicted"/>
<accession>A0ACC2UUU1</accession>
<dbReference type="Proteomes" id="UP001165960">
    <property type="component" value="Unassembled WGS sequence"/>
</dbReference>
<protein>
    <submittedName>
        <fullName evidence="1">Uncharacterized protein</fullName>
    </submittedName>
</protein>
<evidence type="ECO:0000313" key="1">
    <source>
        <dbReference type="EMBL" id="KAJ9090618.1"/>
    </source>
</evidence>
<gene>
    <name evidence="1" type="ORF">DSO57_1000469</name>
</gene>
<comment type="caution">
    <text evidence="1">The sequence shown here is derived from an EMBL/GenBank/DDBJ whole genome shotgun (WGS) entry which is preliminary data.</text>
</comment>
<evidence type="ECO:0000313" key="2">
    <source>
        <dbReference type="Proteomes" id="UP001165960"/>
    </source>
</evidence>
<name>A0ACC2UUU1_9FUNG</name>